<proteinExistence type="predicted"/>
<evidence type="ECO:0000313" key="2">
    <source>
        <dbReference type="Proteomes" id="UP000318437"/>
    </source>
</evidence>
<dbReference type="RefSeq" id="WP_146448034.1">
    <property type="nucleotide sequence ID" value="NZ_SJPS01000001.1"/>
</dbReference>
<dbReference type="AlphaFoldDB" id="A0A5C6CZT0"/>
<dbReference type="Proteomes" id="UP000318437">
    <property type="component" value="Unassembled WGS sequence"/>
</dbReference>
<accession>A0A5C6CZT0</accession>
<sequence>MTSGTKLVSLLAVVALALGVASWWYRFESAHRSTEFWGPTAAELIARPSQVTAMTLATKPEEGAGAPTESLDVGNERVALVNIHDVTDVPGMVHLRNSMLTDSNFDWTTEVESPNWGWCLLFSNEGQQARLLLSEDFSVVGLLEDSHPRAVNCRPMAETLHKYFASAKLFDASSQSE</sequence>
<reference evidence="1 2" key="1">
    <citation type="submission" date="2019-02" db="EMBL/GenBank/DDBJ databases">
        <title>Deep-cultivation of Planctomycetes and their phenomic and genomic characterization uncovers novel biology.</title>
        <authorList>
            <person name="Wiegand S."/>
            <person name="Jogler M."/>
            <person name="Boedeker C."/>
            <person name="Pinto D."/>
            <person name="Vollmers J."/>
            <person name="Rivas-Marin E."/>
            <person name="Kohn T."/>
            <person name="Peeters S.H."/>
            <person name="Heuer A."/>
            <person name="Rast P."/>
            <person name="Oberbeckmann S."/>
            <person name="Bunk B."/>
            <person name="Jeske O."/>
            <person name="Meyerdierks A."/>
            <person name="Storesund J.E."/>
            <person name="Kallscheuer N."/>
            <person name="Luecker S."/>
            <person name="Lage O.M."/>
            <person name="Pohl T."/>
            <person name="Merkel B.J."/>
            <person name="Hornburger P."/>
            <person name="Mueller R.-W."/>
            <person name="Bruemmer F."/>
            <person name="Labrenz M."/>
            <person name="Spormann A.M."/>
            <person name="Op Den Camp H."/>
            <person name="Overmann J."/>
            <person name="Amann R."/>
            <person name="Jetten M.S.M."/>
            <person name="Mascher T."/>
            <person name="Medema M.H."/>
            <person name="Devos D.P."/>
            <person name="Kaster A.-K."/>
            <person name="Ovreas L."/>
            <person name="Rohde M."/>
            <person name="Galperin M.Y."/>
            <person name="Jogler C."/>
        </authorList>
    </citation>
    <scope>NUCLEOTIDE SEQUENCE [LARGE SCALE GENOMIC DNA]</scope>
    <source>
        <strain evidence="1 2">Pla144</strain>
    </source>
</reference>
<comment type="caution">
    <text evidence="1">The sequence shown here is derived from an EMBL/GenBank/DDBJ whole genome shotgun (WGS) entry which is preliminary data.</text>
</comment>
<protein>
    <submittedName>
        <fullName evidence="1">Uncharacterized protein</fullName>
    </submittedName>
</protein>
<evidence type="ECO:0000313" key="1">
    <source>
        <dbReference type="EMBL" id="TWU30100.1"/>
    </source>
</evidence>
<gene>
    <name evidence="1" type="ORF">Pla144_08860</name>
</gene>
<keyword evidence="2" id="KW-1185">Reference proteome</keyword>
<organism evidence="1 2">
    <name type="scientific">Bythopirellula polymerisocia</name>
    <dbReference type="NCBI Taxonomy" id="2528003"/>
    <lineage>
        <taxon>Bacteria</taxon>
        <taxon>Pseudomonadati</taxon>
        <taxon>Planctomycetota</taxon>
        <taxon>Planctomycetia</taxon>
        <taxon>Pirellulales</taxon>
        <taxon>Lacipirellulaceae</taxon>
        <taxon>Bythopirellula</taxon>
    </lineage>
</organism>
<dbReference type="EMBL" id="SJPS01000001">
    <property type="protein sequence ID" value="TWU30100.1"/>
    <property type="molecule type" value="Genomic_DNA"/>
</dbReference>
<name>A0A5C6CZT0_9BACT</name>
<dbReference type="OrthoDB" id="268738at2"/>